<proteinExistence type="predicted"/>
<reference evidence="2 3" key="1">
    <citation type="submission" date="2018-02" db="EMBL/GenBank/DDBJ databases">
        <title>Genome sequence of the basidiomycete white-rot fungus Phlebia centrifuga.</title>
        <authorList>
            <person name="Granchi Z."/>
            <person name="Peng M."/>
            <person name="de Vries R.P."/>
            <person name="Hilden K."/>
            <person name="Makela M.R."/>
            <person name="Grigoriev I."/>
            <person name="Riley R."/>
        </authorList>
    </citation>
    <scope>NUCLEOTIDE SEQUENCE [LARGE SCALE GENOMIC DNA]</scope>
    <source>
        <strain evidence="2 3">FBCC195</strain>
    </source>
</reference>
<evidence type="ECO:0000313" key="3">
    <source>
        <dbReference type="Proteomes" id="UP000186601"/>
    </source>
</evidence>
<comment type="caution">
    <text evidence="2">The sequence shown here is derived from an EMBL/GenBank/DDBJ whole genome shotgun (WGS) entry which is preliminary data.</text>
</comment>
<keyword evidence="1" id="KW-0472">Membrane</keyword>
<dbReference type="AlphaFoldDB" id="A0A2R6Q5D4"/>
<keyword evidence="1" id="KW-0812">Transmembrane</keyword>
<gene>
    <name evidence="2" type="ORF">PHLCEN_2v4037</name>
</gene>
<feature type="transmembrane region" description="Helical" evidence="1">
    <location>
        <begin position="188"/>
        <end position="210"/>
    </location>
</feature>
<keyword evidence="1" id="KW-1133">Transmembrane helix</keyword>
<feature type="transmembrane region" description="Helical" evidence="1">
    <location>
        <begin position="12"/>
        <end position="29"/>
    </location>
</feature>
<organism evidence="2 3">
    <name type="scientific">Hermanssonia centrifuga</name>
    <dbReference type="NCBI Taxonomy" id="98765"/>
    <lineage>
        <taxon>Eukaryota</taxon>
        <taxon>Fungi</taxon>
        <taxon>Dikarya</taxon>
        <taxon>Basidiomycota</taxon>
        <taxon>Agaricomycotina</taxon>
        <taxon>Agaricomycetes</taxon>
        <taxon>Polyporales</taxon>
        <taxon>Meruliaceae</taxon>
        <taxon>Hermanssonia</taxon>
    </lineage>
</organism>
<accession>A0A2R6Q5D4</accession>
<evidence type="ECO:0000256" key="1">
    <source>
        <dbReference type="SAM" id="Phobius"/>
    </source>
</evidence>
<dbReference type="EMBL" id="MLYV02000398">
    <property type="protein sequence ID" value="PSS02344.1"/>
    <property type="molecule type" value="Genomic_DNA"/>
</dbReference>
<keyword evidence="3" id="KW-1185">Reference proteome</keyword>
<evidence type="ECO:0000313" key="2">
    <source>
        <dbReference type="EMBL" id="PSS02344.1"/>
    </source>
</evidence>
<sequence>MGNEVSTARYMAVGSFLVNFGTQTYGMLIKPNMKDIADANHFAFSPNPWFIAAFFSGQTALQLYWIRELFLLDDSNNTEGTTAATEAAHVAIAYAPIYAVGNLCIAGWLLFWLRQSFSLSQILVTVNTTAQLFAVARLPPLKRDSPRLLWVTHLVAKTFAGIGILDFVDNGGVAMHHRAPPSTLAQALTYSLFPIVAAASGPIFGSTLVYDLLAMYVGQRGVAGAEAWSARLGWTALAVGGIVGWKGLLSVRG</sequence>
<feature type="transmembrane region" description="Helical" evidence="1">
    <location>
        <begin position="49"/>
        <end position="66"/>
    </location>
</feature>
<dbReference type="Proteomes" id="UP000186601">
    <property type="component" value="Unassembled WGS sequence"/>
</dbReference>
<feature type="transmembrane region" description="Helical" evidence="1">
    <location>
        <begin position="117"/>
        <end position="136"/>
    </location>
</feature>
<name>A0A2R6Q5D4_9APHY</name>
<feature type="transmembrane region" description="Helical" evidence="1">
    <location>
        <begin position="148"/>
        <end position="168"/>
    </location>
</feature>
<feature type="transmembrane region" description="Helical" evidence="1">
    <location>
        <begin position="87"/>
        <end position="111"/>
    </location>
</feature>
<protein>
    <submittedName>
        <fullName evidence="2">Uncharacterized protein</fullName>
    </submittedName>
</protein>
<dbReference type="OrthoDB" id="2332199at2759"/>